<evidence type="ECO:0000313" key="9">
    <source>
        <dbReference type="Proteomes" id="UP000198984"/>
    </source>
</evidence>
<evidence type="ECO:0000256" key="1">
    <source>
        <dbReference type="ARBA" id="ARBA00004651"/>
    </source>
</evidence>
<feature type="transmembrane region" description="Helical" evidence="7">
    <location>
        <begin position="121"/>
        <end position="142"/>
    </location>
</feature>
<evidence type="ECO:0000256" key="7">
    <source>
        <dbReference type="SAM" id="Phobius"/>
    </source>
</evidence>
<organism evidence="8 9">
    <name type="scientific">Chitinophaga rupis</name>
    <dbReference type="NCBI Taxonomy" id="573321"/>
    <lineage>
        <taxon>Bacteria</taxon>
        <taxon>Pseudomonadati</taxon>
        <taxon>Bacteroidota</taxon>
        <taxon>Chitinophagia</taxon>
        <taxon>Chitinophagales</taxon>
        <taxon>Chitinophagaceae</taxon>
        <taxon>Chitinophaga</taxon>
    </lineage>
</organism>
<dbReference type="AlphaFoldDB" id="A0A1H7Q3Z2"/>
<dbReference type="Pfam" id="PF07681">
    <property type="entry name" value="DoxX"/>
    <property type="match status" value="1"/>
</dbReference>
<dbReference type="Proteomes" id="UP000198984">
    <property type="component" value="Unassembled WGS sequence"/>
</dbReference>
<feature type="transmembrane region" description="Helical" evidence="7">
    <location>
        <begin position="12"/>
        <end position="34"/>
    </location>
</feature>
<dbReference type="STRING" id="573321.SAMN04488505_102250"/>
<keyword evidence="3" id="KW-1003">Cell membrane</keyword>
<evidence type="ECO:0000256" key="5">
    <source>
        <dbReference type="ARBA" id="ARBA00022989"/>
    </source>
</evidence>
<evidence type="ECO:0000256" key="2">
    <source>
        <dbReference type="ARBA" id="ARBA00006679"/>
    </source>
</evidence>
<comment type="similarity">
    <text evidence="2">Belongs to the DoxX family.</text>
</comment>
<evidence type="ECO:0000256" key="3">
    <source>
        <dbReference type="ARBA" id="ARBA00022475"/>
    </source>
</evidence>
<accession>A0A1H7Q3Z2</accession>
<proteinExistence type="inferred from homology"/>
<evidence type="ECO:0000256" key="6">
    <source>
        <dbReference type="ARBA" id="ARBA00023136"/>
    </source>
</evidence>
<reference evidence="8 9" key="1">
    <citation type="submission" date="2016-10" db="EMBL/GenBank/DDBJ databases">
        <authorList>
            <person name="de Groot N.N."/>
        </authorList>
    </citation>
    <scope>NUCLEOTIDE SEQUENCE [LARGE SCALE GENOMIC DNA]</scope>
    <source>
        <strain evidence="8 9">DSM 21039</strain>
    </source>
</reference>
<keyword evidence="4 7" id="KW-0812">Transmembrane</keyword>
<gene>
    <name evidence="8" type="ORF">SAMN04488505_102250</name>
</gene>
<dbReference type="OrthoDB" id="346004at2"/>
<feature type="transmembrane region" description="Helical" evidence="7">
    <location>
        <begin position="54"/>
        <end position="75"/>
    </location>
</feature>
<evidence type="ECO:0000313" key="8">
    <source>
        <dbReference type="EMBL" id="SEL42861.1"/>
    </source>
</evidence>
<dbReference type="RefSeq" id="WP_089909156.1">
    <property type="nucleotide sequence ID" value="NZ_FOBB01000002.1"/>
</dbReference>
<feature type="transmembrane region" description="Helical" evidence="7">
    <location>
        <begin position="82"/>
        <end position="101"/>
    </location>
</feature>
<sequence>MFQQIFSTDNNWPGLILRLTLGLVIFPHAAQKLFGWFNGPGLSGEMHYLTQTTGLSTFTAVMVILVECGGTLLLLSGLATRVAAVGIMGLFIGMIVVVHYKSGFFMNWFAQAPAGQEGFEYHLLVIGMCVALLLTGGGRFSVDRIFSL</sequence>
<dbReference type="PANTHER" id="PTHR33452:SF1">
    <property type="entry name" value="INNER MEMBRANE PROTEIN YPHA-RELATED"/>
    <property type="match status" value="1"/>
</dbReference>
<evidence type="ECO:0000256" key="4">
    <source>
        <dbReference type="ARBA" id="ARBA00022692"/>
    </source>
</evidence>
<dbReference type="GO" id="GO:0005886">
    <property type="term" value="C:plasma membrane"/>
    <property type="evidence" value="ECO:0007669"/>
    <property type="project" value="UniProtKB-SubCell"/>
</dbReference>
<dbReference type="PANTHER" id="PTHR33452">
    <property type="entry name" value="OXIDOREDUCTASE CATD-RELATED"/>
    <property type="match status" value="1"/>
</dbReference>
<keyword evidence="9" id="KW-1185">Reference proteome</keyword>
<name>A0A1H7Q3Z2_9BACT</name>
<dbReference type="EMBL" id="FOBB01000002">
    <property type="protein sequence ID" value="SEL42861.1"/>
    <property type="molecule type" value="Genomic_DNA"/>
</dbReference>
<keyword evidence="6 7" id="KW-0472">Membrane</keyword>
<dbReference type="InterPro" id="IPR051907">
    <property type="entry name" value="DoxX-like_oxidoreductase"/>
</dbReference>
<keyword evidence="5 7" id="KW-1133">Transmembrane helix</keyword>
<comment type="subcellular location">
    <subcellularLocation>
        <location evidence="1">Cell membrane</location>
        <topology evidence="1">Multi-pass membrane protein</topology>
    </subcellularLocation>
</comment>
<dbReference type="InterPro" id="IPR032808">
    <property type="entry name" value="DoxX"/>
</dbReference>
<protein>
    <submittedName>
        <fullName evidence="8">Putative oxidoreductase</fullName>
    </submittedName>
</protein>